<evidence type="ECO:0000313" key="2">
    <source>
        <dbReference type="EMBL" id="MCB8888953.1"/>
    </source>
</evidence>
<keyword evidence="1" id="KW-1133">Transmembrane helix</keyword>
<dbReference type="RefSeq" id="WP_227389609.1">
    <property type="nucleotide sequence ID" value="NZ_JBHSCJ010000010.1"/>
</dbReference>
<gene>
    <name evidence="2" type="ORF">GEV37_07475</name>
</gene>
<keyword evidence="1" id="KW-0812">Transmembrane</keyword>
<dbReference type="InterPro" id="IPR052534">
    <property type="entry name" value="Extracell_DNA_Util/SecSys_Comp"/>
</dbReference>
<organism evidence="2 3">
    <name type="scientific">Vreelandella malpeensis</name>
    <dbReference type="NCBI Taxonomy" id="1172368"/>
    <lineage>
        <taxon>Bacteria</taxon>
        <taxon>Pseudomonadati</taxon>
        <taxon>Pseudomonadota</taxon>
        <taxon>Gammaproteobacteria</taxon>
        <taxon>Oceanospirillales</taxon>
        <taxon>Halomonadaceae</taxon>
        <taxon>Vreelandella</taxon>
    </lineage>
</organism>
<evidence type="ECO:0000313" key="3">
    <source>
        <dbReference type="Proteomes" id="UP001319882"/>
    </source>
</evidence>
<name>A0ABS8DRS8_9GAMM</name>
<reference evidence="2 3" key="1">
    <citation type="journal article" date="2021" name="Sci. Rep.">
        <title>Genome analysis of a halophilic bacterium Halomonas malpeensis YU-PRIM-29(T) reveals its exopolysaccharide and pigment producing capabilities.</title>
        <authorList>
            <person name="Athmika"/>
            <person name="Ghate S.D."/>
            <person name="Arun A.B."/>
            <person name="Rao S.S."/>
            <person name="Kumar S.T.A."/>
            <person name="Kandiyil M.K."/>
            <person name="Saptami K."/>
            <person name="Rekha P.D."/>
        </authorList>
    </citation>
    <scope>NUCLEOTIDE SEQUENCE [LARGE SCALE GENOMIC DNA]</scope>
    <source>
        <strain evidence="3">prim 29</strain>
    </source>
</reference>
<accession>A0ABS8DRS8</accession>
<dbReference type="PANTHER" id="PTHR40278:SF2">
    <property type="entry name" value="TYPE IV PILUS INNER MEMBRANE COMPONENT PILN"/>
    <property type="match status" value="1"/>
</dbReference>
<proteinExistence type="predicted"/>
<keyword evidence="3" id="KW-1185">Reference proteome</keyword>
<comment type="caution">
    <text evidence="2">The sequence shown here is derived from an EMBL/GenBank/DDBJ whole genome shotgun (WGS) entry which is preliminary data.</text>
</comment>
<dbReference type="Pfam" id="PF05137">
    <property type="entry name" value="PilN"/>
    <property type="match status" value="1"/>
</dbReference>
<dbReference type="PANTHER" id="PTHR40278">
    <property type="entry name" value="DNA UTILIZATION PROTEIN HOFN"/>
    <property type="match status" value="1"/>
</dbReference>
<sequence>MSININLLPWRDVRRERRTRRFYGLALLALLLGVLVALAVAMIYQLELDEQKLRTAYIARHIETLEREIDDVQRYQTDAEQLAAQLALFTTLQEDRTDTVELFNALAASLTDGVVFEQLARTGHQVSVTAIADDERQVSEQLRRIARMPGLGVPVLSEVTSAPDQQGRLFRFEVTQALGPENGEESAP</sequence>
<dbReference type="InterPro" id="IPR007813">
    <property type="entry name" value="PilN"/>
</dbReference>
<evidence type="ECO:0000256" key="1">
    <source>
        <dbReference type="SAM" id="Phobius"/>
    </source>
</evidence>
<protein>
    <submittedName>
        <fullName evidence="2">PilN domain-containing protein</fullName>
    </submittedName>
</protein>
<keyword evidence="1" id="KW-0472">Membrane</keyword>
<dbReference type="Proteomes" id="UP001319882">
    <property type="component" value="Unassembled WGS sequence"/>
</dbReference>
<dbReference type="EMBL" id="WHVL01000002">
    <property type="protein sequence ID" value="MCB8888953.1"/>
    <property type="molecule type" value="Genomic_DNA"/>
</dbReference>
<feature type="transmembrane region" description="Helical" evidence="1">
    <location>
        <begin position="21"/>
        <end position="44"/>
    </location>
</feature>